<organism evidence="13 14">
    <name type="scientific">Pristionchus mayeri</name>
    <dbReference type="NCBI Taxonomy" id="1317129"/>
    <lineage>
        <taxon>Eukaryota</taxon>
        <taxon>Metazoa</taxon>
        <taxon>Ecdysozoa</taxon>
        <taxon>Nematoda</taxon>
        <taxon>Chromadorea</taxon>
        <taxon>Rhabditida</taxon>
        <taxon>Rhabditina</taxon>
        <taxon>Diplogasteromorpha</taxon>
        <taxon>Diplogasteroidea</taxon>
        <taxon>Neodiplogasteridae</taxon>
        <taxon>Pristionchus</taxon>
    </lineage>
</organism>
<feature type="region of interest" description="Disordered" evidence="10">
    <location>
        <begin position="364"/>
        <end position="397"/>
    </location>
</feature>
<comment type="catalytic activity">
    <reaction evidence="1">
        <text>S-ubiquitinyl-[E2 ubiquitin-conjugating enzyme]-L-cysteine + [acceptor protein]-L-lysine = [E2 ubiquitin-conjugating enzyme]-L-cysteine + N(6)-ubiquitinyl-[acceptor protein]-L-lysine.</text>
        <dbReference type="EC" id="2.3.2.27"/>
    </reaction>
</comment>
<feature type="zinc finger region" description="C3H1-type" evidence="9">
    <location>
        <begin position="34"/>
        <end position="61"/>
    </location>
</feature>
<dbReference type="FunFam" id="3.30.40.10:FF:000117">
    <property type="entry name" value="Probable E3 ubiquitin-protein ligase makorin-1"/>
    <property type="match status" value="1"/>
</dbReference>
<dbReference type="EC" id="2.3.2.27" evidence="2"/>
<feature type="compositionally biased region" description="Basic and acidic residues" evidence="10">
    <location>
        <begin position="364"/>
        <end position="376"/>
    </location>
</feature>
<evidence type="ECO:0000259" key="12">
    <source>
        <dbReference type="PROSITE" id="PS50103"/>
    </source>
</evidence>
<evidence type="ECO:0000313" key="14">
    <source>
        <dbReference type="Proteomes" id="UP001328107"/>
    </source>
</evidence>
<comment type="caution">
    <text evidence="13">The sequence shown here is derived from an EMBL/GenBank/DDBJ whole genome shotgun (WGS) entry which is preliminary data.</text>
</comment>
<dbReference type="InterPro" id="IPR013083">
    <property type="entry name" value="Znf_RING/FYVE/PHD"/>
</dbReference>
<dbReference type="SMART" id="SM00356">
    <property type="entry name" value="ZnF_C3H1"/>
    <property type="match status" value="4"/>
</dbReference>
<keyword evidence="3" id="KW-0808">Transferase</keyword>
<evidence type="ECO:0000256" key="8">
    <source>
        <dbReference type="ARBA" id="ARBA00022833"/>
    </source>
</evidence>
<dbReference type="PROSITE" id="PS50089">
    <property type="entry name" value="ZF_RING_2"/>
    <property type="match status" value="1"/>
</dbReference>
<feature type="domain" description="C3H1-type" evidence="12">
    <location>
        <begin position="270"/>
        <end position="300"/>
    </location>
</feature>
<dbReference type="InterPro" id="IPR041367">
    <property type="entry name" value="Znf-CCCH_4"/>
</dbReference>
<dbReference type="Pfam" id="PF00097">
    <property type="entry name" value="zf-C3HC4"/>
    <property type="match status" value="1"/>
</dbReference>
<feature type="zinc finger region" description="C3H1-type" evidence="9">
    <location>
        <begin position="6"/>
        <end position="33"/>
    </location>
</feature>
<dbReference type="InterPro" id="IPR018957">
    <property type="entry name" value="Znf_C3HC4_RING-type"/>
</dbReference>
<dbReference type="Gene3D" id="4.10.1000.10">
    <property type="entry name" value="Zinc finger, CCCH-type"/>
    <property type="match status" value="1"/>
</dbReference>
<evidence type="ECO:0000259" key="11">
    <source>
        <dbReference type="PROSITE" id="PS50089"/>
    </source>
</evidence>
<feature type="zinc finger region" description="C3H1-type" evidence="9">
    <location>
        <begin position="270"/>
        <end position="300"/>
    </location>
</feature>
<name>A0AAN5I1A0_9BILA</name>
<dbReference type="Pfam" id="PF00642">
    <property type="entry name" value="zf-CCCH"/>
    <property type="match status" value="1"/>
</dbReference>
<dbReference type="PANTHER" id="PTHR11224:SF10">
    <property type="entry name" value="IP09428P-RELATED"/>
    <property type="match status" value="1"/>
</dbReference>
<dbReference type="InterPro" id="IPR036855">
    <property type="entry name" value="Znf_CCCH_sf"/>
</dbReference>
<dbReference type="AlphaFoldDB" id="A0AAN5I1A0"/>
<feature type="zinc finger region" description="C3H1-type" evidence="9">
    <location>
        <begin position="118"/>
        <end position="144"/>
    </location>
</feature>
<dbReference type="PANTHER" id="PTHR11224">
    <property type="entry name" value="MAKORIN-RELATED"/>
    <property type="match status" value="1"/>
</dbReference>
<feature type="domain" description="C3H1-type" evidence="12">
    <location>
        <begin position="6"/>
        <end position="33"/>
    </location>
</feature>
<dbReference type="GO" id="GO:0061630">
    <property type="term" value="F:ubiquitin protein ligase activity"/>
    <property type="evidence" value="ECO:0007669"/>
    <property type="project" value="UniProtKB-EC"/>
</dbReference>
<feature type="non-terminal residue" evidence="13">
    <location>
        <position position="1"/>
    </location>
</feature>
<proteinExistence type="predicted"/>
<dbReference type="SMART" id="SM00184">
    <property type="entry name" value="RING"/>
    <property type="match status" value="1"/>
</dbReference>
<dbReference type="PROSITE" id="PS50103">
    <property type="entry name" value="ZF_C3H1"/>
    <property type="match status" value="4"/>
</dbReference>
<feature type="domain" description="C3H1-type" evidence="12">
    <location>
        <begin position="34"/>
        <end position="61"/>
    </location>
</feature>
<reference evidence="14" key="1">
    <citation type="submission" date="2022-10" db="EMBL/GenBank/DDBJ databases">
        <title>Genome assembly of Pristionchus species.</title>
        <authorList>
            <person name="Yoshida K."/>
            <person name="Sommer R.J."/>
        </authorList>
    </citation>
    <scope>NUCLEOTIDE SEQUENCE [LARGE SCALE GENOMIC DNA]</scope>
    <source>
        <strain evidence="14">RS5460</strain>
    </source>
</reference>
<evidence type="ECO:0000256" key="9">
    <source>
        <dbReference type="PROSITE-ProRule" id="PRU00723"/>
    </source>
</evidence>
<keyword evidence="7" id="KW-0833">Ubl conjugation pathway</keyword>
<dbReference type="InterPro" id="IPR001841">
    <property type="entry name" value="Znf_RING"/>
</dbReference>
<keyword evidence="4 9" id="KW-0479">Metal-binding</keyword>
<feature type="domain" description="C3H1-type" evidence="12">
    <location>
        <begin position="118"/>
        <end position="144"/>
    </location>
</feature>
<keyword evidence="14" id="KW-1185">Reference proteome</keyword>
<evidence type="ECO:0000256" key="7">
    <source>
        <dbReference type="ARBA" id="ARBA00022786"/>
    </source>
</evidence>
<keyword evidence="5" id="KW-0677">Repeat</keyword>
<dbReference type="InterPro" id="IPR000571">
    <property type="entry name" value="Znf_CCCH"/>
</dbReference>
<evidence type="ECO:0000256" key="3">
    <source>
        <dbReference type="ARBA" id="ARBA00022679"/>
    </source>
</evidence>
<dbReference type="SUPFAM" id="SSF57850">
    <property type="entry name" value="RING/U-box"/>
    <property type="match status" value="1"/>
</dbReference>
<dbReference type="EMBL" id="BTRK01000004">
    <property type="protein sequence ID" value="GMR48074.1"/>
    <property type="molecule type" value="Genomic_DNA"/>
</dbReference>
<gene>
    <name evidence="13" type="ORF">PMAYCL1PPCAC_18269</name>
</gene>
<dbReference type="InterPro" id="IPR045072">
    <property type="entry name" value="MKRN-like"/>
</dbReference>
<sequence>ISSMAPPTRTVCRYFISGQCRYGTECTFVHERSTGTPNVCRFNERGTCQYGTACRYDHVRPKKEEAKGKKGTRAPVPIPSLVTTSSLNADAPVFIPSWLKKAEGSSYAEAAGASPFVPLPPLCPYHELGNCAKGDDCEYTHGLMCELCNSYVLHPLSEEQQSLHISQCTAKHELEMKMAFAEQRSKEKSCGICMENIVEKNLRFGILENCKHCFCVQCIREWRGKSDEFETKTVRSCPECRQHSDFVVPCILWVEETEEKELLFRMYRENAKKKKCKYYVPFSVGDCPFGNKCFYLHSNPDGSLPIDYRPGENRRRVREEEDELMSIEELERILTDLIEIYISPFDAERVARVRNHLCEIADRQTKREERERERNTRGASTQTDGRPRNASHPTTTP</sequence>
<evidence type="ECO:0000256" key="1">
    <source>
        <dbReference type="ARBA" id="ARBA00000900"/>
    </source>
</evidence>
<evidence type="ECO:0000256" key="5">
    <source>
        <dbReference type="ARBA" id="ARBA00022737"/>
    </source>
</evidence>
<evidence type="ECO:0000256" key="10">
    <source>
        <dbReference type="SAM" id="MobiDB-lite"/>
    </source>
</evidence>
<dbReference type="Pfam" id="PF14608">
    <property type="entry name" value="zf-CCCH_2"/>
    <property type="match status" value="2"/>
</dbReference>
<keyword evidence="6 9" id="KW-0863">Zinc-finger</keyword>
<dbReference type="Pfam" id="PF18044">
    <property type="entry name" value="zf-CCCH_4"/>
    <property type="match status" value="1"/>
</dbReference>
<dbReference type="SUPFAM" id="SSF90229">
    <property type="entry name" value="CCCH zinc finger"/>
    <property type="match status" value="2"/>
</dbReference>
<evidence type="ECO:0000256" key="4">
    <source>
        <dbReference type="ARBA" id="ARBA00022723"/>
    </source>
</evidence>
<evidence type="ECO:0000256" key="6">
    <source>
        <dbReference type="ARBA" id="ARBA00022771"/>
    </source>
</evidence>
<evidence type="ECO:0000256" key="2">
    <source>
        <dbReference type="ARBA" id="ARBA00012483"/>
    </source>
</evidence>
<dbReference type="Gene3D" id="3.30.40.10">
    <property type="entry name" value="Zinc/RING finger domain, C3HC4 (zinc finger)"/>
    <property type="match status" value="1"/>
</dbReference>
<evidence type="ECO:0000313" key="13">
    <source>
        <dbReference type="EMBL" id="GMR48074.1"/>
    </source>
</evidence>
<keyword evidence="8 9" id="KW-0862">Zinc</keyword>
<dbReference type="CDD" id="cd16521">
    <property type="entry name" value="RING-HC_MKRN"/>
    <property type="match status" value="1"/>
</dbReference>
<feature type="domain" description="RING-type" evidence="11">
    <location>
        <begin position="190"/>
        <end position="241"/>
    </location>
</feature>
<protein>
    <recommendedName>
        <fullName evidence="2">RING-type E3 ubiquitin transferase</fullName>
        <ecNumber evidence="2">2.3.2.27</ecNumber>
    </recommendedName>
</protein>
<accession>A0AAN5I1A0</accession>
<dbReference type="InterPro" id="IPR017907">
    <property type="entry name" value="Znf_RING_CS"/>
</dbReference>
<dbReference type="PROSITE" id="PS00518">
    <property type="entry name" value="ZF_RING_1"/>
    <property type="match status" value="1"/>
</dbReference>
<dbReference type="GO" id="GO:0008270">
    <property type="term" value="F:zinc ion binding"/>
    <property type="evidence" value="ECO:0007669"/>
    <property type="project" value="UniProtKB-KW"/>
</dbReference>
<dbReference type="GO" id="GO:0000209">
    <property type="term" value="P:protein polyubiquitination"/>
    <property type="evidence" value="ECO:0007669"/>
    <property type="project" value="InterPro"/>
</dbReference>
<dbReference type="Proteomes" id="UP001328107">
    <property type="component" value="Unassembled WGS sequence"/>
</dbReference>